<comment type="caution">
    <text evidence="2">The sequence shown here is derived from an EMBL/GenBank/DDBJ whole genome shotgun (WGS) entry which is preliminary data.</text>
</comment>
<organism evidence="2 3">
    <name type="scientific">Pseudomonas sivasensis</name>
    <dbReference type="NCBI Taxonomy" id="1880678"/>
    <lineage>
        <taxon>Bacteria</taxon>
        <taxon>Pseudomonadati</taxon>
        <taxon>Pseudomonadota</taxon>
        <taxon>Gammaproteobacteria</taxon>
        <taxon>Pseudomonadales</taxon>
        <taxon>Pseudomonadaceae</taxon>
        <taxon>Pseudomonas</taxon>
    </lineage>
</organism>
<reference evidence="2 3" key="1">
    <citation type="submission" date="2024-10" db="EMBL/GenBank/DDBJ databases">
        <title>The Natural Products Discovery Center: Release of the First 8490 Sequenced Strains for Exploring Actinobacteria Biosynthetic Diversity.</title>
        <authorList>
            <person name="Kalkreuter E."/>
            <person name="Kautsar S.A."/>
            <person name="Yang D."/>
            <person name="Bader C.D."/>
            <person name="Teijaro C.N."/>
            <person name="Fluegel L."/>
            <person name="Davis C.M."/>
            <person name="Simpson J.R."/>
            <person name="Lauterbach L."/>
            <person name="Steele A.D."/>
            <person name="Gui C."/>
            <person name="Meng S."/>
            <person name="Li G."/>
            <person name="Viehrig K."/>
            <person name="Ye F."/>
            <person name="Su P."/>
            <person name="Kiefer A.F."/>
            <person name="Nichols A."/>
            <person name="Cepeda A.J."/>
            <person name="Yan W."/>
            <person name="Fan B."/>
            <person name="Jiang Y."/>
            <person name="Adhikari A."/>
            <person name="Zheng C.-J."/>
            <person name="Schuster L."/>
            <person name="Cowan T.M."/>
            <person name="Smanski M.J."/>
            <person name="Chevrette M.G."/>
            <person name="De Carvalho L.P.S."/>
            <person name="Shen B."/>
        </authorList>
    </citation>
    <scope>NUCLEOTIDE SEQUENCE [LARGE SCALE GENOMIC DNA]</scope>
    <source>
        <strain evidence="2 3">NPDC087581</strain>
    </source>
</reference>
<accession>A0ABW8E4I9</accession>
<dbReference type="Proteomes" id="UP001617213">
    <property type="component" value="Unassembled WGS sequence"/>
</dbReference>
<feature type="transmembrane region" description="Helical" evidence="1">
    <location>
        <begin position="65"/>
        <end position="98"/>
    </location>
</feature>
<dbReference type="GeneID" id="300935979"/>
<keyword evidence="1" id="KW-0812">Transmembrane</keyword>
<evidence type="ECO:0000313" key="3">
    <source>
        <dbReference type="Proteomes" id="UP001617213"/>
    </source>
</evidence>
<gene>
    <name evidence="2" type="ORF">ACIOWJ_17020</name>
</gene>
<evidence type="ECO:0000313" key="2">
    <source>
        <dbReference type="EMBL" id="MFJ2679780.1"/>
    </source>
</evidence>
<evidence type="ECO:0000256" key="1">
    <source>
        <dbReference type="SAM" id="Phobius"/>
    </source>
</evidence>
<proteinExistence type="predicted"/>
<feature type="transmembrane region" description="Helical" evidence="1">
    <location>
        <begin position="36"/>
        <end position="53"/>
    </location>
</feature>
<keyword evidence="3" id="KW-1185">Reference proteome</keyword>
<keyword evidence="1" id="KW-0472">Membrane</keyword>
<dbReference type="RefSeq" id="WP_032888505.1">
    <property type="nucleotide sequence ID" value="NZ_CP058533.1"/>
</dbReference>
<keyword evidence="1" id="KW-1133">Transmembrane helix</keyword>
<protein>
    <submittedName>
        <fullName evidence="2">Uncharacterized protein</fullName>
    </submittedName>
</protein>
<sequence>MLEPGQATPKPLLRQILGWVLVLPLLISFVRLPFPLGLVLALGVMAGSVYGLRLAHRHATRRVTLFALIVTLLNGISLIAMGTASLLKAVFYLVWLYAYPHYTNWVYWNF</sequence>
<dbReference type="EMBL" id="JBIUWZ010000024">
    <property type="protein sequence ID" value="MFJ2679780.1"/>
    <property type="molecule type" value="Genomic_DNA"/>
</dbReference>
<name>A0ABW8E4I9_9PSED</name>